<protein>
    <recommendedName>
        <fullName evidence="2">Legumain prodomain domain-containing protein</fullName>
    </recommendedName>
</protein>
<dbReference type="Gene3D" id="1.10.132.130">
    <property type="match status" value="1"/>
</dbReference>
<dbReference type="InterPro" id="IPR046427">
    <property type="entry name" value="Legumain_prodom_sf"/>
</dbReference>
<evidence type="ECO:0000313" key="3">
    <source>
        <dbReference type="EMBL" id="JAS71075.1"/>
    </source>
</evidence>
<dbReference type="InterPro" id="IPR048501">
    <property type="entry name" value="Legum_prodom"/>
</dbReference>
<gene>
    <name evidence="3" type="ORF">g.18517</name>
</gene>
<accession>A0A1B6H8L8</accession>
<dbReference type="AlphaFoldDB" id="A0A1B6H8L8"/>
<dbReference type="GO" id="GO:0005773">
    <property type="term" value="C:vacuole"/>
    <property type="evidence" value="ECO:0007669"/>
    <property type="project" value="GOC"/>
</dbReference>
<comment type="similarity">
    <text evidence="1">Belongs to the peptidase C13 family.</text>
</comment>
<evidence type="ECO:0000259" key="2">
    <source>
        <dbReference type="Pfam" id="PF20985"/>
    </source>
</evidence>
<dbReference type="GO" id="GO:0051603">
    <property type="term" value="P:proteolysis involved in protein catabolic process"/>
    <property type="evidence" value="ECO:0007669"/>
    <property type="project" value="TreeGrafter"/>
</dbReference>
<dbReference type="EMBL" id="GECU01036631">
    <property type="protein sequence ID" value="JAS71075.1"/>
    <property type="molecule type" value="Transcribed_RNA"/>
</dbReference>
<dbReference type="PANTHER" id="PTHR12000">
    <property type="entry name" value="HEMOGLOBINASE FAMILY MEMBER"/>
    <property type="match status" value="1"/>
</dbReference>
<dbReference type="GO" id="GO:0004197">
    <property type="term" value="F:cysteine-type endopeptidase activity"/>
    <property type="evidence" value="ECO:0007669"/>
    <property type="project" value="TreeGrafter"/>
</dbReference>
<proteinExistence type="inferred from homology"/>
<evidence type="ECO:0000256" key="1">
    <source>
        <dbReference type="ARBA" id="ARBA00009941"/>
    </source>
</evidence>
<organism evidence="3">
    <name type="scientific">Homalodisca liturata</name>
    <dbReference type="NCBI Taxonomy" id="320908"/>
    <lineage>
        <taxon>Eukaryota</taxon>
        <taxon>Metazoa</taxon>
        <taxon>Ecdysozoa</taxon>
        <taxon>Arthropoda</taxon>
        <taxon>Hexapoda</taxon>
        <taxon>Insecta</taxon>
        <taxon>Pterygota</taxon>
        <taxon>Neoptera</taxon>
        <taxon>Paraneoptera</taxon>
        <taxon>Hemiptera</taxon>
        <taxon>Auchenorrhyncha</taxon>
        <taxon>Membracoidea</taxon>
        <taxon>Cicadellidae</taxon>
        <taxon>Cicadellinae</taxon>
        <taxon>Proconiini</taxon>
        <taxon>Homalodisca</taxon>
    </lineage>
</organism>
<name>A0A1B6H8L8_9HEMI</name>
<reference evidence="3" key="1">
    <citation type="submission" date="2015-11" db="EMBL/GenBank/DDBJ databases">
        <title>De novo transcriptome assembly of four potential Pierce s Disease insect vectors from Arizona vineyards.</title>
        <authorList>
            <person name="Tassone E.E."/>
        </authorList>
    </citation>
    <scope>NUCLEOTIDE SEQUENCE</scope>
</reference>
<dbReference type="CDD" id="cd21115">
    <property type="entry name" value="legumain_C"/>
    <property type="match status" value="1"/>
</dbReference>
<dbReference type="GO" id="GO:0006624">
    <property type="term" value="P:vacuolar protein processing"/>
    <property type="evidence" value="ECO:0007669"/>
    <property type="project" value="TreeGrafter"/>
</dbReference>
<dbReference type="InterPro" id="IPR001096">
    <property type="entry name" value="Peptidase_C13"/>
</dbReference>
<feature type="domain" description="Legumain prodomain" evidence="2">
    <location>
        <begin position="77"/>
        <end position="169"/>
    </location>
</feature>
<dbReference type="PANTHER" id="PTHR12000:SF42">
    <property type="entry name" value="LEGUMAIN"/>
    <property type="match status" value="1"/>
</dbReference>
<sequence>MKKSRPCEYGDLSLGFDHVTDFLGGINNTGYLDEYTPRMNSKASISQRDVALAMLNRRIDEALNIEVKMKLERKRLDLISGRDDIDNLFSRIVTNASRSVDDQKVIESTHQPLNLEMMPCYRTLVDNFSENCVNIHENLYTLAHLHKLANLCVLQYSATDILQVFSRECTDHYRGLVNVN</sequence>
<dbReference type="Pfam" id="PF20985">
    <property type="entry name" value="Legum_prodom"/>
    <property type="match status" value="1"/>
</dbReference>